<dbReference type="FunFam" id="1.20.58.340:FF:000004">
    <property type="entry name" value="Magnesium transport protein CorA"/>
    <property type="match status" value="1"/>
</dbReference>
<evidence type="ECO:0000256" key="6">
    <source>
        <dbReference type="ARBA" id="ARBA00022842"/>
    </source>
</evidence>
<dbReference type="AlphaFoldDB" id="A0A3S2TSE2"/>
<feature type="transmembrane region" description="Helical" evidence="12">
    <location>
        <begin position="240"/>
        <end position="259"/>
    </location>
</feature>
<evidence type="ECO:0000256" key="11">
    <source>
        <dbReference type="ARBA" id="ARBA00045497"/>
    </source>
</evidence>
<accession>A0A3S2TSE2</accession>
<dbReference type="InterPro" id="IPR002523">
    <property type="entry name" value="MgTranspt_CorA/ZnTranspt_ZntB"/>
</dbReference>
<dbReference type="EMBL" id="RZTZ01000010">
    <property type="protein sequence ID" value="RVT59090.1"/>
    <property type="molecule type" value="Genomic_DNA"/>
</dbReference>
<keyword evidence="14" id="KW-1185">Reference proteome</keyword>
<evidence type="ECO:0000313" key="14">
    <source>
        <dbReference type="Proteomes" id="UP000288024"/>
    </source>
</evidence>
<dbReference type="GO" id="GO:0050897">
    <property type="term" value="F:cobalt ion binding"/>
    <property type="evidence" value="ECO:0007669"/>
    <property type="project" value="TreeGrafter"/>
</dbReference>
<reference evidence="13 14" key="1">
    <citation type="submission" date="2019-01" db="EMBL/GenBank/DDBJ databases">
        <title>Bacillus sp. M5HDSG1-1, whole genome shotgun sequence.</title>
        <authorList>
            <person name="Tuo L."/>
        </authorList>
    </citation>
    <scope>NUCLEOTIDE SEQUENCE [LARGE SCALE GENOMIC DNA]</scope>
    <source>
        <strain evidence="13 14">M5HDSG1-1</strain>
    </source>
</reference>
<dbReference type="CDD" id="cd12821">
    <property type="entry name" value="EcCorA_ZntB-like"/>
    <property type="match status" value="1"/>
</dbReference>
<keyword evidence="4" id="KW-1003">Cell membrane</keyword>
<comment type="function">
    <text evidence="11">Mediates influx of magnesium ions. Alternates between open and closed states. Activated by low cytoplasmic Mg(2+) levels. Inactive when cytoplasmic Mg(2+) levels are high.</text>
</comment>
<gene>
    <name evidence="13" type="ORF">EM808_20110</name>
</gene>
<evidence type="ECO:0000256" key="2">
    <source>
        <dbReference type="ARBA" id="ARBA00009765"/>
    </source>
</evidence>
<keyword evidence="7 12" id="KW-1133">Transmembrane helix</keyword>
<dbReference type="InterPro" id="IPR045861">
    <property type="entry name" value="CorA_cytoplasmic_dom"/>
</dbReference>
<dbReference type="GO" id="GO:0015087">
    <property type="term" value="F:cobalt ion transmembrane transporter activity"/>
    <property type="evidence" value="ECO:0007669"/>
    <property type="project" value="TreeGrafter"/>
</dbReference>
<evidence type="ECO:0000256" key="10">
    <source>
        <dbReference type="ARBA" id="ARBA00034269"/>
    </source>
</evidence>
<feature type="transmembrane region" description="Helical" evidence="12">
    <location>
        <begin position="271"/>
        <end position="291"/>
    </location>
</feature>
<dbReference type="PANTHER" id="PTHR46494:SF2">
    <property type="entry name" value="MAGNESIUM TRANSPORT PROTEIN CORA"/>
    <property type="match status" value="1"/>
</dbReference>
<evidence type="ECO:0000256" key="1">
    <source>
        <dbReference type="ARBA" id="ARBA00004651"/>
    </source>
</evidence>
<protein>
    <submittedName>
        <fullName evidence="13">Mg2+ transporter protein, CorA-like protein</fullName>
    </submittedName>
</protein>
<comment type="subcellular location">
    <subcellularLocation>
        <location evidence="1">Cell membrane</location>
        <topology evidence="1">Multi-pass membrane protein</topology>
    </subcellularLocation>
</comment>
<dbReference type="SUPFAM" id="SSF143865">
    <property type="entry name" value="CorA soluble domain-like"/>
    <property type="match status" value="1"/>
</dbReference>
<evidence type="ECO:0000256" key="7">
    <source>
        <dbReference type="ARBA" id="ARBA00022989"/>
    </source>
</evidence>
<evidence type="ECO:0000256" key="12">
    <source>
        <dbReference type="SAM" id="Phobius"/>
    </source>
</evidence>
<keyword evidence="8" id="KW-0406">Ion transport</keyword>
<evidence type="ECO:0000256" key="3">
    <source>
        <dbReference type="ARBA" id="ARBA00022448"/>
    </source>
</evidence>
<evidence type="ECO:0000256" key="4">
    <source>
        <dbReference type="ARBA" id="ARBA00022475"/>
    </source>
</evidence>
<keyword evidence="9 12" id="KW-0472">Membrane</keyword>
<dbReference type="InterPro" id="IPR045863">
    <property type="entry name" value="CorA_TM1_TM2"/>
</dbReference>
<comment type="similarity">
    <text evidence="2">Belongs to the CorA metal ion transporter (MIT) (TC 1.A.35) family.</text>
</comment>
<keyword evidence="3" id="KW-0813">Transport</keyword>
<dbReference type="RefSeq" id="WP_127740111.1">
    <property type="nucleotide sequence ID" value="NZ_CAJCKN010000003.1"/>
</dbReference>
<name>A0A3S2TSE2_9BACI</name>
<comment type="caution">
    <text evidence="13">The sequence shown here is derived from an EMBL/GenBank/DDBJ whole genome shotgun (WGS) entry which is preliminary data.</text>
</comment>
<keyword evidence="5 12" id="KW-0812">Transmembrane</keyword>
<evidence type="ECO:0000313" key="13">
    <source>
        <dbReference type="EMBL" id="RVT59090.1"/>
    </source>
</evidence>
<organism evidence="13 14">
    <name type="scientific">Niallia taxi</name>
    <dbReference type="NCBI Taxonomy" id="2499688"/>
    <lineage>
        <taxon>Bacteria</taxon>
        <taxon>Bacillati</taxon>
        <taxon>Bacillota</taxon>
        <taxon>Bacilli</taxon>
        <taxon>Bacillales</taxon>
        <taxon>Bacillaceae</taxon>
        <taxon>Niallia</taxon>
    </lineage>
</organism>
<keyword evidence="6" id="KW-0460">Magnesium</keyword>
<dbReference type="Pfam" id="PF01544">
    <property type="entry name" value="CorA"/>
    <property type="match status" value="1"/>
</dbReference>
<dbReference type="SUPFAM" id="SSF144083">
    <property type="entry name" value="Magnesium transport protein CorA, transmembrane region"/>
    <property type="match status" value="1"/>
</dbReference>
<evidence type="ECO:0000256" key="8">
    <source>
        <dbReference type="ARBA" id="ARBA00023065"/>
    </source>
</evidence>
<dbReference type="GO" id="GO:0015095">
    <property type="term" value="F:magnesium ion transmembrane transporter activity"/>
    <property type="evidence" value="ECO:0007669"/>
    <property type="project" value="TreeGrafter"/>
</dbReference>
<evidence type="ECO:0000256" key="9">
    <source>
        <dbReference type="ARBA" id="ARBA00023136"/>
    </source>
</evidence>
<evidence type="ECO:0000256" key="5">
    <source>
        <dbReference type="ARBA" id="ARBA00022692"/>
    </source>
</evidence>
<dbReference type="PANTHER" id="PTHR46494">
    <property type="entry name" value="CORA FAMILY METAL ION TRANSPORTER (EUROFUNG)"/>
    <property type="match status" value="1"/>
</dbReference>
<dbReference type="Proteomes" id="UP000288024">
    <property type="component" value="Unassembled WGS sequence"/>
</dbReference>
<dbReference type="GO" id="GO:0005886">
    <property type="term" value="C:plasma membrane"/>
    <property type="evidence" value="ECO:0007669"/>
    <property type="project" value="UniProtKB-SubCell"/>
</dbReference>
<sequence>MKKHHMGKWIWYALEKIEEIDQLKAELDISIEDWRKIINEKKGNYLEMDTSIIGKESLSGSIIYNRKIEERGDYELFYFYLCGDYLITLDYHDNSLHLNKRTDIIQSAQNAISPVDGFMVILGNIMTDILYHIDTYEEKLDELIWDVKEKNSTKTLDKIYQSRHEILIWKNVMMPFLELKFAIEEAFGEDATDGRDYKRVSKRIQRGLTLVDEYEKELNNLVHFEEVVSQHRGNEIMKTLTVFTALCTPIMALGALWGMNFKYMPELDWKYGYAISLALIVLTTVIIYAYLKTRGWMGDLLKAKKKNSFFQ</sequence>
<dbReference type="Gene3D" id="1.20.58.340">
    <property type="entry name" value="Magnesium transport protein CorA, transmembrane region"/>
    <property type="match status" value="2"/>
</dbReference>
<dbReference type="GO" id="GO:0000287">
    <property type="term" value="F:magnesium ion binding"/>
    <property type="evidence" value="ECO:0007669"/>
    <property type="project" value="TreeGrafter"/>
</dbReference>
<comment type="catalytic activity">
    <reaction evidence="10">
        <text>Mg(2+)(in) = Mg(2+)(out)</text>
        <dbReference type="Rhea" id="RHEA:29827"/>
        <dbReference type="ChEBI" id="CHEBI:18420"/>
    </reaction>
</comment>
<proteinExistence type="inferred from homology"/>